<name>A0ABU5Z7L5_9FLAO</name>
<evidence type="ECO:0000313" key="1">
    <source>
        <dbReference type="EMBL" id="MEB3074951.1"/>
    </source>
</evidence>
<gene>
    <name evidence="1" type="ORF">VJJ08_06525</name>
</gene>
<evidence type="ECO:0000313" key="2">
    <source>
        <dbReference type="Proteomes" id="UP001311730"/>
    </source>
</evidence>
<dbReference type="Proteomes" id="UP001311730">
    <property type="component" value="Unassembled WGS sequence"/>
</dbReference>
<evidence type="ECO:0008006" key="3">
    <source>
        <dbReference type="Google" id="ProtNLM"/>
    </source>
</evidence>
<reference evidence="1 2" key="1">
    <citation type="submission" date="2023-12" db="EMBL/GenBank/DDBJ databases">
        <title>Genomic sequences of Capnocytophaga and Parvimonas strains.</title>
        <authorList>
            <person name="Watt R.M."/>
            <person name="Wang M."/>
            <person name="Yang T."/>
            <person name="Tong W.M."/>
        </authorList>
    </citation>
    <scope>NUCLEOTIDE SEQUENCE [LARGE SCALE GENOMIC DNA]</scope>
    <source>
        <strain evidence="1 2">CCUG 13096</strain>
    </source>
</reference>
<protein>
    <recommendedName>
        <fullName evidence="3">Lipoprotein</fullName>
    </recommendedName>
</protein>
<keyword evidence="2" id="KW-1185">Reference proteome</keyword>
<proteinExistence type="predicted"/>
<dbReference type="EMBL" id="JAYKBW010000006">
    <property type="protein sequence ID" value="MEB3074951.1"/>
    <property type="molecule type" value="Genomic_DNA"/>
</dbReference>
<organism evidence="1 2">
    <name type="scientific">Capnocytophaga gingivalis</name>
    <dbReference type="NCBI Taxonomy" id="1017"/>
    <lineage>
        <taxon>Bacteria</taxon>
        <taxon>Pseudomonadati</taxon>
        <taxon>Bacteroidota</taxon>
        <taxon>Flavobacteriia</taxon>
        <taxon>Flavobacteriales</taxon>
        <taxon>Flavobacteriaceae</taxon>
        <taxon>Capnocytophaga</taxon>
    </lineage>
</organism>
<accession>A0ABU5Z7L5</accession>
<dbReference type="RefSeq" id="WP_323983241.1">
    <property type="nucleotide sequence ID" value="NZ_JAYKBW010000006.1"/>
</dbReference>
<comment type="caution">
    <text evidence="1">The sequence shown here is derived from an EMBL/GenBank/DDBJ whole genome shotgun (WGS) entry which is preliminary data.</text>
</comment>
<sequence>MRDKGKNTKLNETRKGFWGKSFQPLKINTMRLSFLFLLLLSITCKGQPIEREKFDFELYKKYEENGYHYIRENGNIIITMGKDTTFKKKGVIEETYFQEELVHKYPYYSIYKEFYEDGYIKKRWCFKKYDTTLDVPIIDIKES</sequence>